<feature type="transmembrane region" description="Helical" evidence="1">
    <location>
        <begin position="93"/>
        <end position="117"/>
    </location>
</feature>
<dbReference type="Proteomes" id="UP000537718">
    <property type="component" value="Unassembled WGS sequence"/>
</dbReference>
<sequence>MSSKTFNLSLLTGFLFSNLFALVIIGLTGYFFTNKSGVMIYSEFVILPLLMGMINSWFWKNLSLSSRAVVGYSCLSGLTAILLSFVFLKEGIICLLIVSPLIFCCMIAGAFIGRVILKRQSQKLNVSVFSLLVVLFITDAVQEHHYENMVADEIVIKASPEEIWRNVVSFEPIKKKNDYWLFNIGMPSPAATTVTGHYKGAGRKCIFSNGYIFDEKIVTYEVNKDLTFDITGQPRDPEIMGHIDILRGQFILKDNGNGTTTVIGNSWYKLHVFPTWYYNIWAESITRNVHLRVMEHIKELSEKR</sequence>
<evidence type="ECO:0000313" key="2">
    <source>
        <dbReference type="EMBL" id="MBB5622979.1"/>
    </source>
</evidence>
<dbReference type="AlphaFoldDB" id="A0A7W8YWB1"/>
<dbReference type="EMBL" id="JACHCF010000010">
    <property type="protein sequence ID" value="MBB5622979.1"/>
    <property type="molecule type" value="Genomic_DNA"/>
</dbReference>
<feature type="transmembrane region" description="Helical" evidence="1">
    <location>
        <begin position="69"/>
        <end position="87"/>
    </location>
</feature>
<keyword evidence="1" id="KW-0812">Transmembrane</keyword>
<keyword evidence="1" id="KW-1133">Transmembrane helix</keyword>
<dbReference type="SUPFAM" id="SSF55961">
    <property type="entry name" value="Bet v1-like"/>
    <property type="match status" value="1"/>
</dbReference>
<evidence type="ECO:0008006" key="4">
    <source>
        <dbReference type="Google" id="ProtNLM"/>
    </source>
</evidence>
<feature type="transmembrane region" description="Helical" evidence="1">
    <location>
        <begin position="12"/>
        <end position="32"/>
    </location>
</feature>
<keyword evidence="1" id="KW-0472">Membrane</keyword>
<name>A0A7W8YWB1_9SPHI</name>
<reference evidence="2 3" key="1">
    <citation type="submission" date="2020-08" db="EMBL/GenBank/DDBJ databases">
        <title>Genomic Encyclopedia of Type Strains, Phase IV (KMG-V): Genome sequencing to study the core and pangenomes of soil and plant-associated prokaryotes.</title>
        <authorList>
            <person name="Whitman W."/>
        </authorList>
    </citation>
    <scope>NUCLEOTIDE SEQUENCE [LARGE SCALE GENOMIC DNA]</scope>
    <source>
        <strain evidence="2 3">MP7CTX6</strain>
    </source>
</reference>
<feature type="transmembrane region" description="Helical" evidence="1">
    <location>
        <begin position="38"/>
        <end position="57"/>
    </location>
</feature>
<gene>
    <name evidence="2" type="ORF">HDE69_004061</name>
</gene>
<dbReference type="InterPro" id="IPR023393">
    <property type="entry name" value="START-like_dom_sf"/>
</dbReference>
<dbReference type="RefSeq" id="WP_183869117.1">
    <property type="nucleotide sequence ID" value="NZ_JACHCF010000010.1"/>
</dbReference>
<evidence type="ECO:0000256" key="1">
    <source>
        <dbReference type="SAM" id="Phobius"/>
    </source>
</evidence>
<organism evidence="2 3">
    <name type="scientific">Pedobacter cryoconitis</name>
    <dbReference type="NCBI Taxonomy" id="188932"/>
    <lineage>
        <taxon>Bacteria</taxon>
        <taxon>Pseudomonadati</taxon>
        <taxon>Bacteroidota</taxon>
        <taxon>Sphingobacteriia</taxon>
        <taxon>Sphingobacteriales</taxon>
        <taxon>Sphingobacteriaceae</taxon>
        <taxon>Pedobacter</taxon>
    </lineage>
</organism>
<evidence type="ECO:0000313" key="3">
    <source>
        <dbReference type="Proteomes" id="UP000537718"/>
    </source>
</evidence>
<comment type="caution">
    <text evidence="2">The sequence shown here is derived from an EMBL/GenBank/DDBJ whole genome shotgun (WGS) entry which is preliminary data.</text>
</comment>
<dbReference type="Gene3D" id="3.30.530.20">
    <property type="match status" value="1"/>
</dbReference>
<proteinExistence type="predicted"/>
<protein>
    <recommendedName>
        <fullName evidence="4">Polyketide cyclase/dehydrase/lipid transport protein</fullName>
    </recommendedName>
</protein>
<accession>A0A7W8YWB1</accession>